<protein>
    <submittedName>
        <fullName evidence="7">MucB/RseB-like sigma(E) regulatory protein</fullName>
    </submittedName>
</protein>
<name>A0A4R6U2J8_9GAMM</name>
<keyword evidence="3" id="KW-0732">Signal</keyword>
<reference evidence="7 8" key="1">
    <citation type="submission" date="2019-03" db="EMBL/GenBank/DDBJ databases">
        <title>Genomic Encyclopedia of Type Strains, Phase IV (KMG-IV): sequencing the most valuable type-strain genomes for metagenomic binning, comparative biology and taxonomic classification.</title>
        <authorList>
            <person name="Goeker M."/>
        </authorList>
    </citation>
    <scope>NUCLEOTIDE SEQUENCE [LARGE SCALE GENOMIC DNA]</scope>
    <source>
        <strain evidence="7 8">DSM 28679</strain>
    </source>
</reference>
<sequence>MPCLMLVLPAWKGASSVWCRLAWLALLAALLTTGRWAAALTLDEQLLQWQHLQERTSYHGSFVYERTGVFSTHEVWRQADGDGHYRERFLRLNGSRLEALRSDGYLDCMARQFPDSPLASVPEPVLLLRKFDLQRMAAGYHTEHVGRGRVAGRDAAILLFTPRDVHRYPLEIHFDLEAGVVLKSLLLNEQGELLERFQFVNLAVGEQPAELLQVADCEPVRTEERADGEAGPQWRAGWVPEGFVAVSQGPVQQQGISSQLFFDGLAHFSIFVTAVDAGLMDMEHRQLGPTVVISRPVEEGSQRYMITVLGEVPAATAQRIALSVSLSSNGAADD</sequence>
<dbReference type="GO" id="GO:0030288">
    <property type="term" value="C:outer membrane-bounded periplasmic space"/>
    <property type="evidence" value="ECO:0007669"/>
    <property type="project" value="TreeGrafter"/>
</dbReference>
<accession>A0A4R6U2J8</accession>
<comment type="caution">
    <text evidence="7">The sequence shown here is derived from an EMBL/GenBank/DDBJ whole genome shotgun (WGS) entry which is preliminary data.</text>
</comment>
<comment type="subcellular location">
    <subcellularLocation>
        <location evidence="1">Periplasm</location>
    </subcellularLocation>
</comment>
<evidence type="ECO:0000256" key="1">
    <source>
        <dbReference type="ARBA" id="ARBA00004418"/>
    </source>
</evidence>
<organism evidence="7 8">
    <name type="scientific">Thiopseudomonas denitrificans</name>
    <dbReference type="NCBI Taxonomy" id="1501432"/>
    <lineage>
        <taxon>Bacteria</taxon>
        <taxon>Pseudomonadati</taxon>
        <taxon>Pseudomonadota</taxon>
        <taxon>Gammaproteobacteria</taxon>
        <taxon>Pseudomonadales</taxon>
        <taxon>Pseudomonadaceae</taxon>
        <taxon>Thiopseudomonas</taxon>
    </lineage>
</organism>
<dbReference type="InterPro" id="IPR033436">
    <property type="entry name" value="MucB/RseB_C"/>
</dbReference>
<dbReference type="InterPro" id="IPR038484">
    <property type="entry name" value="MucB/RseB_C_sf"/>
</dbReference>
<dbReference type="GO" id="GO:0045152">
    <property type="term" value="F:antisigma factor binding"/>
    <property type="evidence" value="ECO:0007669"/>
    <property type="project" value="TreeGrafter"/>
</dbReference>
<dbReference type="Gene3D" id="2.50.20.10">
    <property type="entry name" value="Lipoprotein localisation LolA/LolB/LppX"/>
    <property type="match status" value="1"/>
</dbReference>
<dbReference type="AlphaFoldDB" id="A0A4R6U2J8"/>
<dbReference type="PANTHER" id="PTHR38782:SF1">
    <property type="entry name" value="SIGMA-E FACTOR REGULATORY PROTEIN RSEB"/>
    <property type="match status" value="1"/>
</dbReference>
<comment type="similarity">
    <text evidence="2">Belongs to the RseB family.</text>
</comment>
<dbReference type="Proteomes" id="UP000294575">
    <property type="component" value="Unassembled WGS sequence"/>
</dbReference>
<dbReference type="Pfam" id="PF03888">
    <property type="entry name" value="MucB_RseB"/>
    <property type="match status" value="1"/>
</dbReference>
<dbReference type="InterPro" id="IPR033434">
    <property type="entry name" value="MucB/RseB_N"/>
</dbReference>
<dbReference type="EMBL" id="SNYK01000001">
    <property type="protein sequence ID" value="TDQ40201.1"/>
    <property type="molecule type" value="Genomic_DNA"/>
</dbReference>
<dbReference type="CDD" id="cd16327">
    <property type="entry name" value="RseB"/>
    <property type="match status" value="1"/>
</dbReference>
<evidence type="ECO:0000256" key="4">
    <source>
        <dbReference type="ARBA" id="ARBA00022764"/>
    </source>
</evidence>
<evidence type="ECO:0000259" key="6">
    <source>
        <dbReference type="Pfam" id="PF17188"/>
    </source>
</evidence>
<evidence type="ECO:0000313" key="8">
    <source>
        <dbReference type="Proteomes" id="UP000294575"/>
    </source>
</evidence>
<feature type="domain" description="MucB/RseB C-terminal" evidence="6">
    <location>
        <begin position="232"/>
        <end position="324"/>
    </location>
</feature>
<feature type="domain" description="MucB/RseB N-terminal" evidence="5">
    <location>
        <begin position="45"/>
        <end position="208"/>
    </location>
</feature>
<dbReference type="InterPro" id="IPR005588">
    <property type="entry name" value="MucB_RseB"/>
</dbReference>
<evidence type="ECO:0000256" key="3">
    <source>
        <dbReference type="ARBA" id="ARBA00022729"/>
    </source>
</evidence>
<evidence type="ECO:0000313" key="7">
    <source>
        <dbReference type="EMBL" id="TDQ40201.1"/>
    </source>
</evidence>
<dbReference type="Gene3D" id="3.30.200.100">
    <property type="entry name" value="MucB/RseB, C-terminal domain"/>
    <property type="match status" value="1"/>
</dbReference>
<keyword evidence="4" id="KW-0574">Periplasm</keyword>
<dbReference type="PIRSF" id="PIRSF005427">
    <property type="entry name" value="RseB"/>
    <property type="match status" value="1"/>
</dbReference>
<gene>
    <name evidence="7" type="ORF">DFQ45_101336</name>
</gene>
<proteinExistence type="inferred from homology"/>
<evidence type="ECO:0000259" key="5">
    <source>
        <dbReference type="Pfam" id="PF03888"/>
    </source>
</evidence>
<dbReference type="PANTHER" id="PTHR38782">
    <property type="match status" value="1"/>
</dbReference>
<keyword evidence="8" id="KW-1185">Reference proteome</keyword>
<evidence type="ECO:0000256" key="2">
    <source>
        <dbReference type="ARBA" id="ARBA00008150"/>
    </source>
</evidence>
<dbReference type="GO" id="GO:0032885">
    <property type="term" value="P:regulation of polysaccharide biosynthetic process"/>
    <property type="evidence" value="ECO:0007669"/>
    <property type="project" value="TreeGrafter"/>
</dbReference>
<dbReference type="Pfam" id="PF17188">
    <property type="entry name" value="MucB_RseB_C"/>
    <property type="match status" value="1"/>
</dbReference>